<feature type="domain" description="Tail sheath protein subtilisin-like" evidence="2">
    <location>
        <begin position="555"/>
        <end position="683"/>
    </location>
</feature>
<dbReference type="AlphaFoldDB" id="A0A1W1X8C9"/>
<dbReference type="Pfam" id="PF17482">
    <property type="entry name" value="Phage_sheath_1C"/>
    <property type="match status" value="1"/>
</dbReference>
<dbReference type="OrthoDB" id="9767864at2"/>
<evidence type="ECO:0000259" key="3">
    <source>
        <dbReference type="Pfam" id="PF17482"/>
    </source>
</evidence>
<gene>
    <name evidence="4" type="ORF">SAMN02745857_00782</name>
</gene>
<reference evidence="4 5" key="1">
    <citation type="submission" date="2017-04" db="EMBL/GenBank/DDBJ databases">
        <authorList>
            <person name="Afonso C.L."/>
            <person name="Miller P.J."/>
            <person name="Scott M.A."/>
            <person name="Spackman E."/>
            <person name="Goraichik I."/>
            <person name="Dimitrov K.M."/>
            <person name="Suarez D.L."/>
            <person name="Swayne D.E."/>
        </authorList>
    </citation>
    <scope>NUCLEOTIDE SEQUENCE [LARGE SCALE GENOMIC DNA]</scope>
    <source>
        <strain evidence="4 5">DSM 23236</strain>
    </source>
</reference>
<dbReference type="InterPro" id="IPR052042">
    <property type="entry name" value="Tail_sheath_structural"/>
</dbReference>
<evidence type="ECO:0000313" key="4">
    <source>
        <dbReference type="EMBL" id="SMC19751.1"/>
    </source>
</evidence>
<feature type="domain" description="Tail sheath protein C-terminal" evidence="3">
    <location>
        <begin position="691"/>
        <end position="794"/>
    </location>
</feature>
<dbReference type="InterPro" id="IPR035089">
    <property type="entry name" value="Phage_sheath_subtilisin"/>
</dbReference>
<dbReference type="Proteomes" id="UP000192761">
    <property type="component" value="Unassembled WGS sequence"/>
</dbReference>
<keyword evidence="5" id="KW-1185">Reference proteome</keyword>
<dbReference type="Gene3D" id="3.40.50.11780">
    <property type="match status" value="2"/>
</dbReference>
<protein>
    <recommendedName>
        <fullName evidence="6">Tail sheath protein C-terminal domain-containing protein</fullName>
    </recommendedName>
</protein>
<evidence type="ECO:0000259" key="2">
    <source>
        <dbReference type="Pfam" id="PF04984"/>
    </source>
</evidence>
<sequence length="802" mass="84260">MPVAVSYPGVYVQEIPSGVRTIVGVGTSIALFIGRAKTGDLFAPVQCLSYEDFVRAFSATYAGSDLARAIKLFFTNGGTQAWVIRIADSSAAPAQLTLRDESGAAGGTLKVAARAAGLLGNDIRLSVNYNTAQPEATFNLEVFRWVRLANGALVKNGVETYLNLSMDKDNQRYIEDVVNGSSALIAVTDPNKATPLSGEGYSLSGYAVGASTVAVLRTNLIALLAKGSRFRLSVNGSAPWPIDLSSLAMPANNASFPTNFQTALTALINTQLPSTTPIAATLIPGPVGEGNNATTNLLKIASSSGDVFIDPASTADLASVLLLGAAQGGIEVSRSAVRRPAPSGVVTRMNNLLAAGSDFLQFAGTKQNAPTALATGGASIQLNGASSLATTTAAGVTAPAHLFQDASATNDDDGRGGVREKLAILAAAVVAKRASDPTFEWTAEVWGNRLAILPVGSLADGVTSTLSATGAASAFASPVLNTRYYSLAATPGGTFYEGGVSGNDGGTPQPSDYEKAYTVADREIDLFNLLLLPKDAGHSDGDTRKLWGPASVFAQRRRAFLLIDPPANWSDSQKATDVSVGVNTLRVGLVKDYSAVFYPNLKIDDNGKEVLVGPSGAIAGLIARIDGSRGVWKAPAGTEADLRGVLGVQYRFSDGENGVLNPKAVNTIRVFPNGIVNWGARTMDGDDGFGSEYKYIPIRRLALYMEESLYRGLKWAVFEPNDEPLWAQIRLNVGAFMHNLFRQGAFQGATPREAYFVKCDASTTTQNDRDLGIVNVLVGFAPLKPAEFVVLSLQQIAGQVQT</sequence>
<dbReference type="InterPro" id="IPR020287">
    <property type="entry name" value="Tail_sheath_C"/>
</dbReference>
<dbReference type="Pfam" id="PF04984">
    <property type="entry name" value="Phage_sheath_1"/>
    <property type="match status" value="1"/>
</dbReference>
<evidence type="ECO:0008006" key="6">
    <source>
        <dbReference type="Google" id="ProtNLM"/>
    </source>
</evidence>
<comment type="similarity">
    <text evidence="1">Belongs to the myoviridae tail sheath protein family.</text>
</comment>
<organism evidence="4 5">
    <name type="scientific">Andreprevotia lacus DSM 23236</name>
    <dbReference type="NCBI Taxonomy" id="1121001"/>
    <lineage>
        <taxon>Bacteria</taxon>
        <taxon>Pseudomonadati</taxon>
        <taxon>Pseudomonadota</taxon>
        <taxon>Betaproteobacteria</taxon>
        <taxon>Neisseriales</taxon>
        <taxon>Chitinibacteraceae</taxon>
        <taxon>Andreprevotia</taxon>
    </lineage>
</organism>
<dbReference type="PANTHER" id="PTHR35861:SF1">
    <property type="entry name" value="PHAGE TAIL SHEATH PROTEIN"/>
    <property type="match status" value="1"/>
</dbReference>
<dbReference type="PANTHER" id="PTHR35861">
    <property type="match status" value="1"/>
</dbReference>
<evidence type="ECO:0000313" key="5">
    <source>
        <dbReference type="Proteomes" id="UP000192761"/>
    </source>
</evidence>
<dbReference type="RefSeq" id="WP_084089233.1">
    <property type="nucleotide sequence ID" value="NZ_FWXD01000003.1"/>
</dbReference>
<accession>A0A1W1X8C9</accession>
<evidence type="ECO:0000256" key="1">
    <source>
        <dbReference type="ARBA" id="ARBA00008005"/>
    </source>
</evidence>
<name>A0A1W1X8C9_9NEIS</name>
<dbReference type="STRING" id="1121001.SAMN02745857_00782"/>
<dbReference type="EMBL" id="FWXD01000003">
    <property type="protein sequence ID" value="SMC19751.1"/>
    <property type="molecule type" value="Genomic_DNA"/>
</dbReference>
<proteinExistence type="inferred from homology"/>